<dbReference type="PANTHER" id="PTHR30348:SF14">
    <property type="entry name" value="BLR8050 PROTEIN"/>
    <property type="match status" value="1"/>
</dbReference>
<proteinExistence type="predicted"/>
<reference evidence="1 2" key="1">
    <citation type="submission" date="2018-03" db="EMBL/GenBank/DDBJ databases">
        <title>Massilia armeniaca sp. nov., isolated from desert soil.</title>
        <authorList>
            <person name="Huang H."/>
            <person name="Ren M."/>
        </authorList>
    </citation>
    <scope>NUCLEOTIDE SEQUENCE [LARGE SCALE GENOMIC DNA]</scope>
    <source>
        <strain evidence="1 2">ZMN-3</strain>
    </source>
</reference>
<dbReference type="EMBL" id="CP028324">
    <property type="protein sequence ID" value="AVR96407.1"/>
    <property type="molecule type" value="Genomic_DNA"/>
</dbReference>
<gene>
    <name evidence="1" type="ORF">C9I28_12380</name>
</gene>
<protein>
    <submittedName>
        <fullName evidence="1">DUF72 domain-containing protein</fullName>
    </submittedName>
</protein>
<dbReference type="InterPro" id="IPR036520">
    <property type="entry name" value="UPF0759_sf"/>
</dbReference>
<dbReference type="SUPFAM" id="SSF117396">
    <property type="entry name" value="TM1631-like"/>
    <property type="match status" value="1"/>
</dbReference>
<name>A0A2R4C9W3_9BURK</name>
<dbReference type="OrthoDB" id="9780310at2"/>
<dbReference type="InterPro" id="IPR002763">
    <property type="entry name" value="DUF72"/>
</dbReference>
<dbReference type="PANTHER" id="PTHR30348">
    <property type="entry name" value="UNCHARACTERIZED PROTEIN YECE"/>
    <property type="match status" value="1"/>
</dbReference>
<evidence type="ECO:0000313" key="1">
    <source>
        <dbReference type="EMBL" id="AVR96407.1"/>
    </source>
</evidence>
<sequence length="236" mass="25155">MPPYIGCAGWSLASAVAASFPAAGSHLERYAAVFDAVEINSSFYRPHQPKTYERWAASTPPHFRFAVKLPKAITHEAGLVGVDDALARFAGEAGALGEKLGCILVQLPPKLALDPGAARALFAALHQRFGCLLACEARHASWFSDGATQLLRDAGVTRVLADPVVAYTGPFVPTAPTAYVRLHGSPRIYYSSYEPERLADVQAWLAQQAAGSWCIFDNTASGAAVPDALALRARFG</sequence>
<dbReference type="AlphaFoldDB" id="A0A2R4C9W3"/>
<organism evidence="1 2">
    <name type="scientific">Pseudoduganella armeniaca</name>
    <dbReference type="NCBI Taxonomy" id="2072590"/>
    <lineage>
        <taxon>Bacteria</taxon>
        <taxon>Pseudomonadati</taxon>
        <taxon>Pseudomonadota</taxon>
        <taxon>Betaproteobacteria</taxon>
        <taxon>Burkholderiales</taxon>
        <taxon>Oxalobacteraceae</taxon>
        <taxon>Telluria group</taxon>
        <taxon>Pseudoduganella</taxon>
    </lineage>
</organism>
<dbReference type="Proteomes" id="UP000240505">
    <property type="component" value="Chromosome"/>
</dbReference>
<keyword evidence="2" id="KW-1185">Reference proteome</keyword>
<dbReference type="Gene3D" id="3.20.20.410">
    <property type="entry name" value="Protein of unknown function UPF0759"/>
    <property type="match status" value="1"/>
</dbReference>
<accession>A0A2R4C9W3</accession>
<dbReference type="KEGG" id="masz:C9I28_12380"/>
<dbReference type="RefSeq" id="WP_107141754.1">
    <property type="nucleotide sequence ID" value="NZ_CP028324.1"/>
</dbReference>
<dbReference type="Pfam" id="PF01904">
    <property type="entry name" value="DUF72"/>
    <property type="match status" value="1"/>
</dbReference>
<evidence type="ECO:0000313" key="2">
    <source>
        <dbReference type="Proteomes" id="UP000240505"/>
    </source>
</evidence>